<keyword evidence="1" id="KW-0812">Transmembrane</keyword>
<reference evidence="3" key="1">
    <citation type="journal article" date="2002" name="Science">
        <title>The draft genome of Ciona intestinalis: insights into chordate and vertebrate origins.</title>
        <authorList>
            <person name="Dehal P."/>
            <person name="Satou Y."/>
            <person name="Campbell R.K."/>
            <person name="Chapman J."/>
            <person name="Degnan B."/>
            <person name="De Tomaso A."/>
            <person name="Davidson B."/>
            <person name="Di Gregorio A."/>
            <person name="Gelpke M."/>
            <person name="Goodstein D.M."/>
            <person name="Harafuji N."/>
            <person name="Hastings K.E."/>
            <person name="Ho I."/>
            <person name="Hotta K."/>
            <person name="Huang W."/>
            <person name="Kawashima T."/>
            <person name="Lemaire P."/>
            <person name="Martinez D."/>
            <person name="Meinertzhagen I.A."/>
            <person name="Necula S."/>
            <person name="Nonaka M."/>
            <person name="Putnam N."/>
            <person name="Rash S."/>
            <person name="Saiga H."/>
            <person name="Satake M."/>
            <person name="Terry A."/>
            <person name="Yamada L."/>
            <person name="Wang H.G."/>
            <person name="Awazu S."/>
            <person name="Azumi K."/>
            <person name="Boore J."/>
            <person name="Branno M."/>
            <person name="Chin-Bow S."/>
            <person name="DeSantis R."/>
            <person name="Doyle S."/>
            <person name="Francino P."/>
            <person name="Keys D.N."/>
            <person name="Haga S."/>
            <person name="Hayashi H."/>
            <person name="Hino K."/>
            <person name="Imai K.S."/>
            <person name="Inaba K."/>
            <person name="Kano S."/>
            <person name="Kobayashi K."/>
            <person name="Kobayashi M."/>
            <person name="Lee B.I."/>
            <person name="Makabe K.W."/>
            <person name="Manohar C."/>
            <person name="Matassi G."/>
            <person name="Medina M."/>
            <person name="Mochizuki Y."/>
            <person name="Mount S."/>
            <person name="Morishita T."/>
            <person name="Miura S."/>
            <person name="Nakayama A."/>
            <person name="Nishizaka S."/>
            <person name="Nomoto H."/>
            <person name="Ohta F."/>
            <person name="Oishi K."/>
            <person name="Rigoutsos I."/>
            <person name="Sano M."/>
            <person name="Sasaki A."/>
            <person name="Sasakura Y."/>
            <person name="Shoguchi E."/>
            <person name="Shin-i T."/>
            <person name="Spagnuolo A."/>
            <person name="Stainier D."/>
            <person name="Suzuki M.M."/>
            <person name="Tassy O."/>
            <person name="Takatori N."/>
            <person name="Tokuoka M."/>
            <person name="Yagi K."/>
            <person name="Yoshizaki F."/>
            <person name="Wada S."/>
            <person name="Zhang C."/>
            <person name="Hyatt P.D."/>
            <person name="Larimer F."/>
            <person name="Detter C."/>
            <person name="Doggett N."/>
            <person name="Glavina T."/>
            <person name="Hawkins T."/>
            <person name="Richardson P."/>
            <person name="Lucas S."/>
            <person name="Kohara Y."/>
            <person name="Levine M."/>
            <person name="Satoh N."/>
            <person name="Rokhsar D.S."/>
        </authorList>
    </citation>
    <scope>NUCLEOTIDE SEQUENCE [LARGE SCALE GENOMIC DNA]</scope>
</reference>
<evidence type="ECO:0000256" key="1">
    <source>
        <dbReference type="SAM" id="Phobius"/>
    </source>
</evidence>
<name>H2XUE8_CIOIN</name>
<sequence>MAAFTRGVSLIMSIIFCLFMSFERNSSFFPSNTNSVKLIIACRFFPRLWCVLSLIVGSSRYLSKTTVAL</sequence>
<organism evidence="2 3">
    <name type="scientific">Ciona intestinalis</name>
    <name type="common">Transparent sea squirt</name>
    <name type="synonym">Ascidia intestinalis</name>
    <dbReference type="NCBI Taxonomy" id="7719"/>
    <lineage>
        <taxon>Eukaryota</taxon>
        <taxon>Metazoa</taxon>
        <taxon>Chordata</taxon>
        <taxon>Tunicata</taxon>
        <taxon>Ascidiacea</taxon>
        <taxon>Phlebobranchia</taxon>
        <taxon>Cionidae</taxon>
        <taxon>Ciona</taxon>
    </lineage>
</organism>
<feature type="transmembrane region" description="Helical" evidence="1">
    <location>
        <begin position="44"/>
        <end position="62"/>
    </location>
</feature>
<keyword evidence="1" id="KW-1133">Transmembrane helix</keyword>
<reference evidence="2" key="2">
    <citation type="journal article" date="2008" name="Genome Biol.">
        <title>Improved genome assembly and evidence-based global gene model set for the chordate Ciona intestinalis: new insight into intron and operon populations.</title>
        <authorList>
            <person name="Satou Y."/>
            <person name="Mineta K."/>
            <person name="Ogasawara M."/>
            <person name="Sasakura Y."/>
            <person name="Shoguchi E."/>
            <person name="Ueno K."/>
            <person name="Yamada L."/>
            <person name="Matsumoto J."/>
            <person name="Wasserscheid J."/>
            <person name="Dewar K."/>
            <person name="Wiley G.B."/>
            <person name="Macmil S.L."/>
            <person name="Roe B.A."/>
            <person name="Zeller R.W."/>
            <person name="Hastings K.E."/>
            <person name="Lemaire P."/>
            <person name="Lindquist E."/>
            <person name="Endo T."/>
            <person name="Hotta K."/>
            <person name="Inaba K."/>
        </authorList>
    </citation>
    <scope>NUCLEOTIDE SEQUENCE [LARGE SCALE GENOMIC DNA]</scope>
    <source>
        <strain evidence="2">wild type</strain>
    </source>
</reference>
<dbReference type="InParanoid" id="H2XUE8"/>
<dbReference type="Proteomes" id="UP000008144">
    <property type="component" value="Chromosome 9"/>
</dbReference>
<dbReference type="Ensembl" id="ENSCINT00000031857.1">
    <property type="protein sequence ID" value="ENSCINP00000033282.1"/>
    <property type="gene ID" value="ENSCING00000021203.1"/>
</dbReference>
<evidence type="ECO:0000313" key="3">
    <source>
        <dbReference type="Proteomes" id="UP000008144"/>
    </source>
</evidence>
<reference evidence="2" key="3">
    <citation type="submission" date="2025-08" db="UniProtKB">
        <authorList>
            <consortium name="Ensembl"/>
        </authorList>
    </citation>
    <scope>IDENTIFICATION</scope>
</reference>
<feature type="transmembrane region" description="Helical" evidence="1">
    <location>
        <begin position="6"/>
        <end position="23"/>
    </location>
</feature>
<keyword evidence="1" id="KW-0472">Membrane</keyword>
<evidence type="ECO:0000313" key="2">
    <source>
        <dbReference type="Ensembl" id="ENSCINP00000033282.1"/>
    </source>
</evidence>
<dbReference type="EMBL" id="EAAA01002901">
    <property type="status" value="NOT_ANNOTATED_CDS"/>
    <property type="molecule type" value="Genomic_DNA"/>
</dbReference>
<dbReference type="AlphaFoldDB" id="H2XUE8"/>
<keyword evidence="3" id="KW-1185">Reference proteome</keyword>
<reference evidence="2" key="4">
    <citation type="submission" date="2025-09" db="UniProtKB">
        <authorList>
            <consortium name="Ensembl"/>
        </authorList>
    </citation>
    <scope>IDENTIFICATION</scope>
</reference>
<accession>H2XUE8</accession>
<protein>
    <submittedName>
        <fullName evidence="2">Uncharacterized protein</fullName>
    </submittedName>
</protein>
<proteinExistence type="predicted"/>
<dbReference type="HOGENOM" id="CLU_2775178_0_0_1"/>